<dbReference type="PROSITE" id="PS51740">
    <property type="entry name" value="SPOVT_ABRB"/>
    <property type="match status" value="1"/>
</dbReference>
<dbReference type="STRING" id="1138170.GA0061105_109153"/>
<evidence type="ECO:0000259" key="3">
    <source>
        <dbReference type="PROSITE" id="PS51740"/>
    </source>
</evidence>
<evidence type="ECO:0000313" key="4">
    <source>
        <dbReference type="EMBL" id="SCB60102.1"/>
    </source>
</evidence>
<gene>
    <name evidence="4" type="ORF">GA0061105_109153</name>
</gene>
<dbReference type="Pfam" id="PF04014">
    <property type="entry name" value="MazE_antitoxin"/>
    <property type="match status" value="1"/>
</dbReference>
<name>A0A1C3Y6H9_9HYPH</name>
<protein>
    <submittedName>
        <fullName evidence="4">Putative addiction module antidote</fullName>
    </submittedName>
</protein>
<dbReference type="EMBL" id="FMAJ01000009">
    <property type="protein sequence ID" value="SCB60102.1"/>
    <property type="molecule type" value="Genomic_DNA"/>
</dbReference>
<feature type="region of interest" description="Disordered" evidence="2">
    <location>
        <begin position="116"/>
        <end position="164"/>
    </location>
</feature>
<accession>A0A1C3Y6H9</accession>
<dbReference type="GO" id="GO:0003677">
    <property type="term" value="F:DNA binding"/>
    <property type="evidence" value="ECO:0007669"/>
    <property type="project" value="UniProtKB-UniRule"/>
</dbReference>
<reference evidence="4 5" key="1">
    <citation type="submission" date="2016-08" db="EMBL/GenBank/DDBJ databases">
        <authorList>
            <person name="Seilhamer J.J."/>
        </authorList>
    </citation>
    <scope>NUCLEOTIDE SEQUENCE [LARGE SCALE GENOMIC DNA]</scope>
    <source>
        <strain evidence="4 5">HBR26</strain>
    </source>
</reference>
<proteinExistence type="predicted"/>
<dbReference type="NCBIfam" id="TIGR02609">
    <property type="entry name" value="doc_partner"/>
    <property type="match status" value="1"/>
</dbReference>
<dbReference type="Proteomes" id="UP000198723">
    <property type="component" value="Unassembled WGS sequence"/>
</dbReference>
<evidence type="ECO:0000256" key="1">
    <source>
        <dbReference type="PROSITE-ProRule" id="PRU01076"/>
    </source>
</evidence>
<dbReference type="InterPro" id="IPR007159">
    <property type="entry name" value="SpoVT-AbrB_dom"/>
</dbReference>
<dbReference type="Gene3D" id="2.10.260.10">
    <property type="match status" value="1"/>
</dbReference>
<keyword evidence="1" id="KW-0238">DNA-binding</keyword>
<dbReference type="SMART" id="SM00966">
    <property type="entry name" value="SpoVT_AbrB"/>
    <property type="match status" value="1"/>
</dbReference>
<evidence type="ECO:0000313" key="5">
    <source>
        <dbReference type="Proteomes" id="UP000198723"/>
    </source>
</evidence>
<evidence type="ECO:0000256" key="2">
    <source>
        <dbReference type="SAM" id="MobiDB-lite"/>
    </source>
</evidence>
<sequence>MNVTIRKIGNSDGVIIPKEVLDRLGLKAGDLLELQMENGVIILKPADEDLSRQLEAARYFMDKYKLALKKLGRIMAVKFLPRPFVESLQTMQIERFGGLAGPGDEGALESLSAGQRIKPTTAAKTSSNSPPHIFSAFPATTHSKATSASRSSPPVYSSSKMATR</sequence>
<dbReference type="NCBIfam" id="TIGR01439">
    <property type="entry name" value="lp_hng_hel_AbrB"/>
    <property type="match status" value="1"/>
</dbReference>
<dbReference type="InterPro" id="IPR013432">
    <property type="entry name" value="Doc_partner"/>
</dbReference>
<dbReference type="AlphaFoldDB" id="A0A1C3Y6H9"/>
<dbReference type="InterPro" id="IPR037914">
    <property type="entry name" value="SpoVT-AbrB_sf"/>
</dbReference>
<feature type="domain" description="SpoVT-AbrB" evidence="3">
    <location>
        <begin position="3"/>
        <end position="48"/>
    </location>
</feature>
<feature type="compositionally biased region" description="Low complexity" evidence="2">
    <location>
        <begin position="147"/>
        <end position="164"/>
    </location>
</feature>
<dbReference type="SUPFAM" id="SSF89447">
    <property type="entry name" value="AbrB/MazE/MraZ-like"/>
    <property type="match status" value="1"/>
</dbReference>
<organism evidence="4 5">
    <name type="scientific">Rhizobium aethiopicum</name>
    <dbReference type="NCBI Taxonomy" id="1138170"/>
    <lineage>
        <taxon>Bacteria</taxon>
        <taxon>Pseudomonadati</taxon>
        <taxon>Pseudomonadota</taxon>
        <taxon>Alphaproteobacteria</taxon>
        <taxon>Hyphomicrobiales</taxon>
        <taxon>Rhizobiaceae</taxon>
        <taxon>Rhizobium/Agrobacterium group</taxon>
        <taxon>Rhizobium</taxon>
    </lineage>
</organism>